<gene>
    <name evidence="1" type="ORF">FHU39_000882</name>
</gene>
<dbReference type="EMBL" id="JACHVQ010000001">
    <property type="protein sequence ID" value="MBB2890898.1"/>
    <property type="molecule type" value="Genomic_DNA"/>
</dbReference>
<keyword evidence="2" id="KW-1185">Reference proteome</keyword>
<dbReference type="AlphaFoldDB" id="A0A839MZP6"/>
<sequence>MAEWKIVQCSHGAYYESKWVPLASFKAIRLGAKRLQRCPVHHKWEMTVRVPDDAVTPEIREQAERHHDSGLI</sequence>
<evidence type="ECO:0000313" key="1">
    <source>
        <dbReference type="EMBL" id="MBB2890898.1"/>
    </source>
</evidence>
<organism evidence="1 2">
    <name type="scientific">Flexivirga oryzae</name>
    <dbReference type="NCBI Taxonomy" id="1794944"/>
    <lineage>
        <taxon>Bacteria</taxon>
        <taxon>Bacillati</taxon>
        <taxon>Actinomycetota</taxon>
        <taxon>Actinomycetes</taxon>
        <taxon>Micrococcales</taxon>
        <taxon>Dermacoccaceae</taxon>
        <taxon>Flexivirga</taxon>
    </lineage>
</organism>
<name>A0A839MZP6_9MICO</name>
<protein>
    <submittedName>
        <fullName evidence="1">Uncharacterized protein</fullName>
    </submittedName>
</protein>
<dbReference type="RefSeq" id="WP_183319239.1">
    <property type="nucleotide sequence ID" value="NZ_JACHVQ010000001.1"/>
</dbReference>
<reference evidence="1 2" key="1">
    <citation type="submission" date="2020-08" db="EMBL/GenBank/DDBJ databases">
        <title>Sequencing the genomes of 1000 actinobacteria strains.</title>
        <authorList>
            <person name="Klenk H.-P."/>
        </authorList>
    </citation>
    <scope>NUCLEOTIDE SEQUENCE [LARGE SCALE GENOMIC DNA]</scope>
    <source>
        <strain evidence="1 2">DSM 105369</strain>
    </source>
</reference>
<proteinExistence type="predicted"/>
<dbReference type="Proteomes" id="UP000559182">
    <property type="component" value="Unassembled WGS sequence"/>
</dbReference>
<comment type="caution">
    <text evidence="1">The sequence shown here is derived from an EMBL/GenBank/DDBJ whole genome shotgun (WGS) entry which is preliminary data.</text>
</comment>
<accession>A0A839MZP6</accession>
<evidence type="ECO:0000313" key="2">
    <source>
        <dbReference type="Proteomes" id="UP000559182"/>
    </source>
</evidence>